<dbReference type="InterPro" id="IPR013320">
    <property type="entry name" value="ConA-like_dom_sf"/>
</dbReference>
<dbReference type="GO" id="GO:0042383">
    <property type="term" value="C:sarcolemma"/>
    <property type="evidence" value="ECO:0007669"/>
    <property type="project" value="TreeGrafter"/>
</dbReference>
<dbReference type="InterPro" id="IPR015925">
    <property type="entry name" value="Ryanodine_IP3_receptor"/>
</dbReference>
<dbReference type="GO" id="GO:0005790">
    <property type="term" value="C:smooth endoplasmic reticulum"/>
    <property type="evidence" value="ECO:0007669"/>
    <property type="project" value="TreeGrafter"/>
</dbReference>
<dbReference type="PANTHER" id="PTHR46399:SF9">
    <property type="entry name" value="RYANODINE RECEPTOR 3"/>
    <property type="match status" value="1"/>
</dbReference>
<dbReference type="SUPFAM" id="SSF49899">
    <property type="entry name" value="Concanavalin A-like lectins/glucanases"/>
    <property type="match status" value="2"/>
</dbReference>
<evidence type="ECO:0000256" key="2">
    <source>
        <dbReference type="ARBA" id="ARBA00022448"/>
    </source>
</evidence>
<dbReference type="GO" id="GO:0006874">
    <property type="term" value="P:intracellular calcium ion homeostasis"/>
    <property type="evidence" value="ECO:0007669"/>
    <property type="project" value="InterPro"/>
</dbReference>
<dbReference type="Gene3D" id="1.10.238.10">
    <property type="entry name" value="EF-hand"/>
    <property type="match status" value="1"/>
</dbReference>
<dbReference type="GO" id="GO:0030018">
    <property type="term" value="C:Z disc"/>
    <property type="evidence" value="ECO:0007669"/>
    <property type="project" value="TreeGrafter"/>
</dbReference>
<feature type="domain" description="B30.2/SPRY" evidence="18">
    <location>
        <begin position="588"/>
        <end position="786"/>
    </location>
</feature>
<dbReference type="InterPro" id="IPR035910">
    <property type="entry name" value="RyR/IP3R_RIH_dom_sf"/>
</dbReference>
<dbReference type="InterPro" id="IPR014821">
    <property type="entry name" value="Ins145_P3_rcpt"/>
</dbReference>
<feature type="compositionally biased region" description="Basic and acidic residues" evidence="16">
    <location>
        <begin position="4137"/>
        <end position="4146"/>
    </location>
</feature>
<dbReference type="Gene3D" id="1.10.287.70">
    <property type="match status" value="1"/>
</dbReference>
<dbReference type="SMART" id="SM00449">
    <property type="entry name" value="SPRY"/>
    <property type="match status" value="3"/>
</dbReference>
<dbReference type="PROSITE" id="PS50222">
    <property type="entry name" value="EF_HAND_2"/>
    <property type="match status" value="1"/>
</dbReference>
<dbReference type="InterPro" id="IPR009460">
    <property type="entry name" value="Ryanrecept_TM4-6"/>
</dbReference>
<dbReference type="InterPro" id="IPR011992">
    <property type="entry name" value="EF-hand-dom_pair"/>
</dbReference>
<evidence type="ECO:0000259" key="20">
    <source>
        <dbReference type="PROSITE" id="PS50919"/>
    </source>
</evidence>
<dbReference type="SMART" id="SM00472">
    <property type="entry name" value="MIR"/>
    <property type="match status" value="4"/>
</dbReference>
<comment type="subcellular location">
    <subcellularLocation>
        <location evidence="1">Sarcoplasmic reticulum membrane</location>
        <topology evidence="1">Multi-pass membrane protein</topology>
    </subcellularLocation>
</comment>
<evidence type="ECO:0000256" key="16">
    <source>
        <dbReference type="SAM" id="MobiDB-lite"/>
    </source>
</evidence>
<dbReference type="FunFam" id="1.10.238.10:FF:000040">
    <property type="entry name" value="Ryanodine receptor 2"/>
    <property type="match status" value="1"/>
</dbReference>
<dbReference type="InterPro" id="IPR035764">
    <property type="entry name" value="SPRY2_RyR"/>
</dbReference>
<dbReference type="InterPro" id="IPR003877">
    <property type="entry name" value="SPRY_dom"/>
</dbReference>
<dbReference type="InterPro" id="IPR048581">
    <property type="entry name" value="RYDR_Jsol"/>
</dbReference>
<dbReference type="FunFam" id="2.60.120.920:FF:000003">
    <property type="entry name" value="ryanodine receptor isoform X2"/>
    <property type="match status" value="1"/>
</dbReference>
<evidence type="ECO:0000256" key="9">
    <source>
        <dbReference type="ARBA" id="ARBA00022989"/>
    </source>
</evidence>
<feature type="domain" description="MIR" evidence="20">
    <location>
        <begin position="269"/>
        <end position="324"/>
    </location>
</feature>
<keyword evidence="12" id="KW-1071">Ligand-gated ion channel</keyword>
<keyword evidence="22" id="KW-1185">Reference proteome</keyword>
<dbReference type="FunFam" id="1.10.287.70:FF:000017">
    <property type="entry name" value="ryanodine receptor isoform X2"/>
    <property type="match status" value="1"/>
</dbReference>
<dbReference type="Ensembl" id="ENSOKIT00005085369.1">
    <property type="protein sequence ID" value="ENSOKIP00005080141.1"/>
    <property type="gene ID" value="ENSOKIG00005033034.1"/>
</dbReference>
<evidence type="ECO:0000256" key="5">
    <source>
        <dbReference type="ARBA" id="ARBA00022692"/>
    </source>
</evidence>
<dbReference type="Gene3D" id="6.20.350.10">
    <property type="match status" value="1"/>
</dbReference>
<evidence type="ECO:0000256" key="8">
    <source>
        <dbReference type="ARBA" id="ARBA00022951"/>
    </source>
</evidence>
<feature type="compositionally biased region" description="Basic and acidic residues" evidence="16">
    <location>
        <begin position="4181"/>
        <end position="4205"/>
    </location>
</feature>
<proteinExistence type="predicted"/>
<dbReference type="InterPro" id="IPR005821">
    <property type="entry name" value="Ion_trans_dom"/>
</dbReference>
<dbReference type="GO" id="GO:0014808">
    <property type="term" value="P:release of sequestered calcium ion into cytosol by sarcoplasmic reticulum"/>
    <property type="evidence" value="ECO:0007669"/>
    <property type="project" value="TreeGrafter"/>
</dbReference>
<evidence type="ECO:0000256" key="12">
    <source>
        <dbReference type="ARBA" id="ARBA00023286"/>
    </source>
</evidence>
<dbReference type="InterPro" id="IPR001870">
    <property type="entry name" value="B30.2/SPRY"/>
</dbReference>
<dbReference type="InterPro" id="IPR016093">
    <property type="entry name" value="MIR_motif"/>
</dbReference>
<dbReference type="GO" id="GO:0005219">
    <property type="term" value="F:ryanodine-sensitive calcium-release channel activity"/>
    <property type="evidence" value="ECO:0007669"/>
    <property type="project" value="InterPro"/>
</dbReference>
<reference evidence="21" key="2">
    <citation type="submission" date="2025-09" db="UniProtKB">
        <authorList>
            <consortium name="Ensembl"/>
        </authorList>
    </citation>
    <scope>IDENTIFICATION</scope>
</reference>
<dbReference type="Pfam" id="PF21119">
    <property type="entry name" value="RYDR_Jsol"/>
    <property type="match status" value="1"/>
</dbReference>
<dbReference type="GO" id="GO:0006941">
    <property type="term" value="P:striated muscle contraction"/>
    <property type="evidence" value="ECO:0007669"/>
    <property type="project" value="TreeGrafter"/>
</dbReference>
<dbReference type="InterPro" id="IPR036300">
    <property type="entry name" value="MIR_dom_sf"/>
</dbReference>
<keyword evidence="6" id="KW-0677">Repeat</keyword>
<evidence type="ECO:0000256" key="14">
    <source>
        <dbReference type="ARBA" id="ARBA00036634"/>
    </source>
</evidence>
<dbReference type="InterPro" id="IPR035761">
    <property type="entry name" value="SPRY1_RyR"/>
</dbReference>
<keyword evidence="8" id="KW-0703">Sarcoplasmic reticulum</keyword>
<dbReference type="InterPro" id="IPR003032">
    <property type="entry name" value="Ryanodine_rcpt"/>
</dbReference>
<dbReference type="SUPFAM" id="SSF82109">
    <property type="entry name" value="MIR domain"/>
    <property type="match status" value="2"/>
</dbReference>
<dbReference type="GeneTree" id="ENSGT00940000155507"/>
<dbReference type="PROSITE" id="PS50188">
    <property type="entry name" value="B302_SPRY"/>
    <property type="match status" value="2"/>
</dbReference>
<name>A0A8C7MUW2_ONCKI</name>
<evidence type="ECO:0000256" key="13">
    <source>
        <dbReference type="ARBA" id="ARBA00023303"/>
    </source>
</evidence>
<dbReference type="InterPro" id="IPR002048">
    <property type="entry name" value="EF_hand_dom"/>
</dbReference>
<keyword evidence="15" id="KW-0175">Coiled coil</keyword>
<dbReference type="FunFam" id="2.80.10.50:FF:000006">
    <property type="entry name" value="Ryanodine receptor 2 (Cardiac)"/>
    <property type="match status" value="1"/>
</dbReference>
<sequence length="4639" mass="524983">MLYRTSHYVVQNDDEVVLQSVATIQKENRKFCLSVEGLGNRLCFLEPTSEAKYVPPDLCICCFILEQSLSVRALQEMLAHTVPNNEGAAQGGGHRTLLYGHAILLRHSFSGMYLTCLKTSRSLTDKLSFDVGLQEHSIGEACWWTIHPASKQRSEGEKVRIGDDLILVSVSTERYLHLSISNGSFQVDASFMQTLWNVQPTRSGSNVAVGFLCGGHVMRLCHGHDESLTIPGSEASEMEQRIVNYEMGKGTSKARSLWRLEPLRIGWSGSHIRYGQAFRLRHLSTGHYLALTEEQGLVLQEREKSDTKSTAFCFRATKEKIESGTKNRDIEGMGVAEIKYGDSACFVMHVATGLWLSYQTPDAKASRIGPLKRRACLHAEGHMDDGLTLQRCQHEEARAVRIIRNTTVLFSHFIKDKNVAVSLPNFDEVLQTLDDLIEYFKQPDSELEHEEKQTLLRSLIKRQDLFKEEGMLTLLVMCIDRLNLYNSAAHFGEHAGEEAGAAWKSILNLLYQLLASLIKGNRNNCTQFSRNLDWLVSKLERLESSSGILEVLHCILIESPEALNIIQRGHIKSIISLLYKHGRNHKILDVLCSLCVCNGVAVRANQNLICDHLLPKRDLLLQTRLVNDVQSMRPNIFLGVAEGSAQYKKWYFELMIDQVDHYVTSEPSHLRVGWASTKGYAPYPGAGEGWGGNGVGDDLYSYSFDGLYLWSGRIPRAVASINQHLLNNDDVVSCCLDLGAPSMSFRINGQPVQGMFEDFNTDGFFFPVVSFSAGVKVRFLLGGRHGDFKFLPPAGYSPCYEALLPKEKMRVEAVKEYKRDHGGVRDLLGTTQILSQASFIPTPVDTSQVIVLPPHLDNVRDRLAENIHELWGMNKIELGWSYGKVRDDNKRQHPCLVDFTKLPETESNYNLQMSSETLKTLLALGCHVTQTNINAEEDLKKVKLPKDYVMSNGYKPTPLQLSEVKLTAGQEVLVDKLAENAHNVWAKDRVKQGWTYGIQQDVKSRRNPRLVPYALLDERTKKSNRDSLREAIRTLVGYGYDIDPPDQESCHIVERQSIETIRFFRVEQTYAVKTGKWYFEFEALTGGDMRVGWARPGCRSDFDLGMDDQAYVFDGYKGRRMHMGARFFGQSWNKGDVVGCMINMEDKSMVFTLNGELIITNKGSELCFVDFETEDGFIPVCCLAQSEIGRMNLGKDASTFKYYTMCGLQEGFEPFAVNMNREVTMWFSKRLPTFVNIPKDHSHIEVTRIDGTVDNPPCLKVTHKTFGTQQSNSDMLYCRLSMPVELHAPHVNPAESQKLSITTYYHSVRVFAGQDPSSVWVGWVTPDYHYHSKHFSLNKTRTVTVTLGDERGRVHERQVPGFFFPASIMAPYSLYSALLVKSCFCSSGNDCLFPAVFVRPTSTNLFQFEFVKIKDAMPLSSAIFKSEQRNPVPQCPPRLDVQTIVAVLWSRMPNTFLTVETARVSERHGWVVQCLEPLQMMAVHIPEENRCLDILELSEVESLRKFHYHTLKLYCALCALGNTRVAHALCSHLDQSQLLYTIDNQYLSGMLREGFYNVLMSIHLETAKEARLMMNNEFIIPVTDETRSIKLFPDESKRHSLPGVDLSTSLKPRLNFSPLSFITTKKQHPQIPLGILKEKAISMLTEAVQGGGSHIRDPVGGSVEYQFVPILKLIGTLLIMGVLTSEEVRLILLLIDPNVFGDPEDEEAKVEEVEAAAGGGEKEEVSSNEVKAVEAGEEETKEVKMSVKGLLEKTLPESVKRQMCELLHYFCDCELKQRIEAIVSFSDSFVSKLQYNQKFRYNELMLALNMSAAVTAKKTKEFRSPPQEQINILLNFAAGEDCPCPEEIQEDLYSFHDELRLHCGIPVEEEEEEEDTSIKGRLLAMLYKIKGPPKKLEEEPTEQEQTAPTNLKELISQTMASWAQECSIQDPELVRVMFSLLRRQYDGIGALLRAMRKSYTISAVSVQDCVNLLASLGQIRSLLSVRMGKEEEKLMIDGLGDIMNNKVLGMHETVMEVMVNVLGGDKSQIAFPKMVASCCRFLCYFCRISRQNQKAMFDHLSYLLENSSVGLASPAMRGSTPLDVAASSVMDNNSLALALEEPDLEKVVTYLAGCGLQSCAMLLAKGYPDIGWNPIEGERYLSFLRFAVFSNGESVEENSNTVVKLLIRRPECFGPALRGEGGNGLLAAMLEAIKISEDPALDLPSTEEEEEVVHTGNAIMSFYSALIDLLGRCAPEMHLINKGKGEALRIRAILRSLVPTTDLVGIISIPLKMPIVNKDGSVTEPDMSASFCPDHKAPMVLFLDRVYGVEDQSFLLHLLEVGFLPDLRASASLDTDVLSTTETALAMNRYIGSALLPLLTRCAGHFSGTEHYAALIDSTLHTIYRLSKGRSLTKAQRDSIEECLLAICKHLRPSMMQQLLRRLVFDVPLLTEYCKMPLRLLTEHYEQSWKYYCLPSGLGSSGMASEEELLLTKKLFWGIFDSLSAKKFDSDLFKTGMACLSATAGALPPDYVDASPGATLEKQASVDAHGNFDPKPINTVTAGWKMGESVDDKAKTHPLLKPYKSLSEKERETYRWPVKESLKSMLAMGWNMERTKEGEAMFIEKQSKISESTQDNDNEFILEPPLDLNNITLSRELQGMVEVVAENYHNIWAKKKKTELNSKGGGSHPLLVPYDTLTAKEKYRDREKAQDLFKFLQINGYIITRDLKDMEQDSSSMEKRFAYTFLKRILKYVDSAQEFIAHLEAMATSGKTDKSPHDQEIKFFAKVLLPLIDMYFKNHSMYFLSSPSRNLSSSGYASNKEKEMITSLFCKMAALVRHRISLFGKDGEGVVLTPLLLSSSSPLRTVMKSGSEMVKAGVRTLFENAAEDLEKTLEMLKLGKFSQSRSQMKGLTQNITYATTALLPILTALFEHVTMHNFGVYLLVDDVQLSCYRIVTCLYSLGTGKHIFIERHLPALGECLATLVGAMPVAFLEPDLNAHNPLSVFNTKTPRERAILSMPDSVEEMCPEMPRLDRLLKDINDISESGARYTEMPQVIEVILPMLCNYLSYWWERGTENSAPHTACCTTVCSNHLSIILGNILKILNNNLGIDDAPWMKRIAVYSQPIICKAAADLLRSHFLPTLEKLRKKTVKVVAEEELLKADIKGDTQEAELLVLDEFAVLCRDLYAFYPMLIRYVDNNRSRWLKRPDAQSNELFTMVAEIFILWCKSHNFKREEQNFVVQNEINNLSFLTGESRTKMSKSGGDQDRKHKKRRGELYSVQTSLIVAALKKMLPIGLNMCTPGDQELISLAKIRYSLKDTDDEVKDHLRENLHLQDKSDDLAVQWQMNLYKDVVVESEERTDPEQTVDRVQSISAAVFHLEQVEQPLRLKKCVFQKLLSKQRKRAVVACFRMAPLYNLPRHRSINLFVLGYVRLWIETEEYSFEEKLVQDLAVSNGHVEEEEEEVEIKPDPLHQLILHFSHNEKEMEKQKILYQQARLHARGAAEMVLQMISASKGEDRRPMVTCTLKLGISILNGGNVLVQQKMLDYLKEKRDAGFFKSLSGLMQSCSVLDLNAFERQNKAEGLGMVTDEGSSSKVLTNDDFTKDLFRFLQLLCEGHNGDFQNFLRTQTGNTLTVNIIISTVDYLLRLQESISDFYWYYSGKDIIDEAGQVNFSKALAVAKQIFNSLTEYIQGPCIGNQQSLAHSRLWDAVVGFLHVFANMQMKLSQDSCQIELLKELMDLQQDMVVMMLSLLEGNVVNGTIGKQMVDTLVESSSNVEMILKFFDMFLKIKDLTTSDNFREYDPENKGVISKKDFQKSMENQKQYTQSEIEFLLSCTEADENDMFNYEEFVERFHEPAKDIGFNVAVLLTNLSEHMPHDPRLATFLEPAESVLNYFEPYLGRIEIMGGGKRIERVYFEISESSRTQWEKPQVKESKRQFIFDVVNEGGESEKMEMFVNFCEDTIFEMQLASQISEPDVVERQEEEEEEVHNLLEELAEEEENSELEASSAFTMACISAKKKISNFRQMLTFKILKKQFKKTKKLSLKEMTVGFFSFFWTLFTGFFKGIYSLIFGFFHLIWSSMFGGGLVEGAKNMKVTDILGNMPDPTQFGIHGDVLEMEKAEVGDSVSGGTDQAIKPSDKAEQDILMQMINPTPKKGEGLKHVDPGLGDVSETPEPTATVEKKVSNVYLSAAILCSHSTEKKEKEDKAKEEEPKEEVAQEKPAPKSRNGQSKDAPTSFFASFFAGLEIYQNTLARNFYNMRFLALFVAFAINFILLFYRVTADEDDSWTSSDDDDDEGGEEYFVLEESTGYMAPTLCFLAVFHTALSVLCLIGYYFLKVPLVVFKREKGIARLLEFEGLYITEQPADDDITGQWDRLVINTPSFPNNYWDKFIKRKVINKYGDLYGAERIAELLGLDKNNPLFSYHPNKTLNNVNAASHFLTLRTILSSVTHNGKQLVLTVGLLAVVVYLYTVVAFNFFRKFYNKSEDEDAPDMKCDDMMTCYLFHLYAGVRAGGGIGDELEDPAGDPYELWRILFDITFFFFVIVILLAIIQGLIIDAFGELRDQQEQVKEDMETKCFICGIGNDYFDTTPHGFETHTLQEHNLANYLFFLMYLINKDETEHTGQESYVWKMYQERCWDFFPAGDCFRKQYEDLLG</sequence>
<keyword evidence="13" id="KW-0407">Ion channel</keyword>
<feature type="transmembrane region" description="Helical" evidence="17">
    <location>
        <begin position="4439"/>
        <end position="4461"/>
    </location>
</feature>
<dbReference type="SUPFAM" id="SSF100909">
    <property type="entry name" value="IP3 receptor type 1 binding core, domain 2"/>
    <property type="match status" value="1"/>
</dbReference>
<dbReference type="Pfam" id="PF01365">
    <property type="entry name" value="RYDR_ITPR"/>
    <property type="match status" value="2"/>
</dbReference>
<feature type="coiled-coil region" evidence="15">
    <location>
        <begin position="3960"/>
        <end position="3987"/>
    </location>
</feature>
<organism evidence="21 22">
    <name type="scientific">Oncorhynchus kisutch</name>
    <name type="common">Coho salmon</name>
    <name type="synonym">Salmo kisutch</name>
    <dbReference type="NCBI Taxonomy" id="8019"/>
    <lineage>
        <taxon>Eukaryota</taxon>
        <taxon>Metazoa</taxon>
        <taxon>Chordata</taxon>
        <taxon>Craniata</taxon>
        <taxon>Vertebrata</taxon>
        <taxon>Euteleostomi</taxon>
        <taxon>Actinopterygii</taxon>
        <taxon>Neopterygii</taxon>
        <taxon>Teleostei</taxon>
        <taxon>Protacanthopterygii</taxon>
        <taxon>Salmoniformes</taxon>
        <taxon>Salmonidae</taxon>
        <taxon>Salmoninae</taxon>
        <taxon>Oncorhynchus</taxon>
    </lineage>
</organism>
<dbReference type="InterPro" id="IPR000699">
    <property type="entry name" value="RIH_dom"/>
</dbReference>
<dbReference type="FunFam" id="2.60.120.920:FF:000002">
    <property type="entry name" value="ryanodine receptor isoform X2"/>
    <property type="match status" value="1"/>
</dbReference>
<feature type="region of interest" description="Disordered" evidence="16">
    <location>
        <begin position="4181"/>
        <end position="4215"/>
    </location>
</feature>
<evidence type="ECO:0000259" key="18">
    <source>
        <dbReference type="PROSITE" id="PS50188"/>
    </source>
</evidence>
<dbReference type="Pfam" id="PF02815">
    <property type="entry name" value="MIR"/>
    <property type="match status" value="1"/>
</dbReference>
<evidence type="ECO:0000313" key="21">
    <source>
        <dbReference type="Ensembl" id="ENSOKIP00005080141.1"/>
    </source>
</evidence>
<gene>
    <name evidence="21" type="primary">RYR3</name>
</gene>
<dbReference type="Gene3D" id="1.25.10.30">
    <property type="entry name" value="IP3 receptor type 1 binding core, RIH domain"/>
    <property type="match status" value="1"/>
</dbReference>
<feature type="transmembrane region" description="Helical" evidence="17">
    <location>
        <begin position="4244"/>
        <end position="4262"/>
    </location>
</feature>
<feature type="transmembrane region" description="Helical" evidence="17">
    <location>
        <begin position="4516"/>
        <end position="4539"/>
    </location>
</feature>
<feature type="domain" description="MIR" evidence="20">
    <location>
        <begin position="94"/>
        <end position="149"/>
    </location>
</feature>
<dbReference type="CDD" id="cd12877">
    <property type="entry name" value="SPRY1_RyR"/>
    <property type="match status" value="1"/>
</dbReference>
<dbReference type="Pfam" id="PF08709">
    <property type="entry name" value="Ins145_P3_rec"/>
    <property type="match status" value="1"/>
</dbReference>
<keyword evidence="2" id="KW-0813">Transport</keyword>
<keyword evidence="10" id="KW-0406">Ion transport</keyword>
<dbReference type="GO" id="GO:0034704">
    <property type="term" value="C:calcium channel complex"/>
    <property type="evidence" value="ECO:0007669"/>
    <property type="project" value="TreeGrafter"/>
</dbReference>
<keyword evidence="5 17" id="KW-0812">Transmembrane</keyword>
<dbReference type="PROSITE" id="PS50919">
    <property type="entry name" value="MIR"/>
    <property type="match status" value="3"/>
</dbReference>
<dbReference type="FunFam" id="1.10.490.160:FF:000003">
    <property type="entry name" value="Ryanodine receptor, isoform E"/>
    <property type="match status" value="1"/>
</dbReference>
<dbReference type="Pfam" id="PF00622">
    <property type="entry name" value="SPRY"/>
    <property type="match status" value="2"/>
</dbReference>
<keyword evidence="11 17" id="KW-0472">Membrane</keyword>
<evidence type="ECO:0000256" key="7">
    <source>
        <dbReference type="ARBA" id="ARBA00022837"/>
    </source>
</evidence>
<evidence type="ECO:0000256" key="4">
    <source>
        <dbReference type="ARBA" id="ARBA00022673"/>
    </source>
</evidence>
<dbReference type="Gene3D" id="1.10.490.160">
    <property type="match status" value="2"/>
</dbReference>
<keyword evidence="4" id="KW-0107">Calcium channel</keyword>
<reference evidence="21" key="1">
    <citation type="submission" date="2025-08" db="UniProtKB">
        <authorList>
            <consortium name="Ensembl"/>
        </authorList>
    </citation>
    <scope>IDENTIFICATION</scope>
</reference>
<dbReference type="InterPro" id="IPR013333">
    <property type="entry name" value="Ryan_recept"/>
</dbReference>
<feature type="domain" description="MIR" evidence="20">
    <location>
        <begin position="156"/>
        <end position="201"/>
    </location>
</feature>
<evidence type="ECO:0000256" key="1">
    <source>
        <dbReference type="ARBA" id="ARBA00004326"/>
    </source>
</evidence>
<evidence type="ECO:0000256" key="3">
    <source>
        <dbReference type="ARBA" id="ARBA00022568"/>
    </source>
</evidence>
<feature type="transmembrane region" description="Helical" evidence="17">
    <location>
        <begin position="4293"/>
        <end position="4319"/>
    </location>
</feature>
<evidence type="ECO:0000256" key="15">
    <source>
        <dbReference type="SAM" id="Coils"/>
    </source>
</evidence>
<dbReference type="Pfam" id="PF02026">
    <property type="entry name" value="RyR"/>
    <property type="match status" value="4"/>
</dbReference>
<evidence type="ECO:0000256" key="17">
    <source>
        <dbReference type="SAM" id="Phobius"/>
    </source>
</evidence>
<evidence type="ECO:0000256" key="6">
    <source>
        <dbReference type="ARBA" id="ARBA00022737"/>
    </source>
</evidence>
<dbReference type="PANTHER" id="PTHR46399">
    <property type="entry name" value="B30.2/SPRY DOMAIN-CONTAINING PROTEIN"/>
    <property type="match status" value="1"/>
</dbReference>
<feature type="domain" description="EF-hand" evidence="19">
    <location>
        <begin position="3780"/>
        <end position="3806"/>
    </location>
</feature>
<dbReference type="GO" id="GO:0033017">
    <property type="term" value="C:sarcoplasmic reticulum membrane"/>
    <property type="evidence" value="ECO:0007669"/>
    <property type="project" value="UniProtKB-SubCell"/>
</dbReference>
<feature type="transmembrane region" description="Helical" evidence="17">
    <location>
        <begin position="4048"/>
        <end position="4070"/>
    </location>
</feature>
<evidence type="ECO:0000256" key="11">
    <source>
        <dbReference type="ARBA" id="ARBA00023136"/>
    </source>
</evidence>
<dbReference type="Proteomes" id="UP000694557">
    <property type="component" value="Unassembled WGS sequence"/>
</dbReference>
<feature type="region of interest" description="Disordered" evidence="16">
    <location>
        <begin position="3235"/>
        <end position="3254"/>
    </location>
</feature>
<dbReference type="SUPFAM" id="SSF47473">
    <property type="entry name" value="EF-hand"/>
    <property type="match status" value="1"/>
</dbReference>
<keyword evidence="7" id="KW-0106">Calcium</keyword>
<dbReference type="InterPro" id="IPR043136">
    <property type="entry name" value="B30.2/SPRY_sf"/>
</dbReference>
<keyword evidence="9 17" id="KW-1133">Transmembrane helix</keyword>
<evidence type="ECO:0000313" key="22">
    <source>
        <dbReference type="Proteomes" id="UP000694557"/>
    </source>
</evidence>
<dbReference type="PRINTS" id="PR00795">
    <property type="entry name" value="RYANODINER"/>
</dbReference>
<dbReference type="Gene3D" id="2.60.120.920">
    <property type="match status" value="2"/>
</dbReference>
<feature type="domain" description="B30.2/SPRY" evidence="18">
    <location>
        <begin position="1003"/>
        <end position="1198"/>
    </location>
</feature>
<feature type="region of interest" description="Disordered" evidence="16">
    <location>
        <begin position="1715"/>
        <end position="1737"/>
    </location>
</feature>
<dbReference type="CDD" id="cd12878">
    <property type="entry name" value="SPRY2_RyR"/>
    <property type="match status" value="1"/>
</dbReference>
<evidence type="ECO:0000259" key="19">
    <source>
        <dbReference type="PROSITE" id="PS50222"/>
    </source>
</evidence>
<dbReference type="Pfam" id="PF00520">
    <property type="entry name" value="Ion_trans"/>
    <property type="match status" value="1"/>
</dbReference>
<dbReference type="Pfam" id="PF08454">
    <property type="entry name" value="RIH_assoc"/>
    <property type="match status" value="1"/>
</dbReference>
<protein>
    <submittedName>
        <fullName evidence="21">Ryanodine receptor 3</fullName>
    </submittedName>
</protein>
<feature type="region of interest" description="Disordered" evidence="16">
    <location>
        <begin position="4134"/>
        <end position="4161"/>
    </location>
</feature>
<dbReference type="Pfam" id="PF06459">
    <property type="entry name" value="RR_TM4-6"/>
    <property type="match status" value="1"/>
</dbReference>
<keyword evidence="3" id="KW-0109">Calcium transport</keyword>
<comment type="catalytic activity">
    <reaction evidence="14">
        <text>Ca(2+)(in) = Ca(2+)(out)</text>
        <dbReference type="Rhea" id="RHEA:29671"/>
        <dbReference type="ChEBI" id="CHEBI:29108"/>
    </reaction>
</comment>
<dbReference type="GO" id="GO:0005509">
    <property type="term" value="F:calcium ion binding"/>
    <property type="evidence" value="ECO:0007669"/>
    <property type="project" value="InterPro"/>
</dbReference>
<evidence type="ECO:0000256" key="10">
    <source>
        <dbReference type="ARBA" id="ARBA00023065"/>
    </source>
</evidence>
<dbReference type="InterPro" id="IPR013662">
    <property type="entry name" value="RIH_assoc-dom"/>
</dbReference>
<dbReference type="Gene3D" id="2.80.10.50">
    <property type="match status" value="2"/>
</dbReference>
<accession>A0A8C7MUW2</accession>